<proteinExistence type="predicted"/>
<name>A0ABV2QZU4_9HYPH</name>
<evidence type="ECO:0000313" key="2">
    <source>
        <dbReference type="Proteomes" id="UP001549321"/>
    </source>
</evidence>
<dbReference type="Proteomes" id="UP001549321">
    <property type="component" value="Unassembled WGS sequence"/>
</dbReference>
<evidence type="ECO:0008006" key="3">
    <source>
        <dbReference type="Google" id="ProtNLM"/>
    </source>
</evidence>
<comment type="caution">
    <text evidence="1">The sequence shown here is derived from an EMBL/GenBank/DDBJ whole genome shotgun (WGS) entry which is preliminary data.</text>
</comment>
<keyword evidence="2" id="KW-1185">Reference proteome</keyword>
<accession>A0ABV2QZU4</accession>
<reference evidence="1 2" key="1">
    <citation type="submission" date="2024-06" db="EMBL/GenBank/DDBJ databases">
        <title>Sorghum-associated microbial communities from plants grown in Nebraska, USA.</title>
        <authorList>
            <person name="Schachtman D."/>
        </authorList>
    </citation>
    <scope>NUCLEOTIDE SEQUENCE [LARGE SCALE GENOMIC DNA]</scope>
    <source>
        <strain evidence="1 2">3207</strain>
    </source>
</reference>
<gene>
    <name evidence="1" type="ORF">ABIE08_002316</name>
</gene>
<protein>
    <recommendedName>
        <fullName evidence="3">Neuromedin U</fullName>
    </recommendedName>
</protein>
<sequence>MERRDTAPCTGGNGPGHARSWLKVALITVLFGSGSALAEDRPASTEALAKAAQNPVADMISVPFQFNTNFGYGAYDKTQEVINIQPVIPINLSPDWNLITRTIVPVISQPQLTPDGERTFGLGDTTASAFLSPAHSGKFIWGVGPAFLLPTATDQDLGTGKWGAGPTAVGLIMDGPWVYGALINNIWSFAGDPGRKDVNQMTLQPFVNYNFKDGWYLSSSPLVTADWNADNDDRWTLPVGGAFGRVFRIGKQPVNAQIGAYYNVIAPDDIGPQWQVRAQLQFLFPKK</sequence>
<evidence type="ECO:0000313" key="1">
    <source>
        <dbReference type="EMBL" id="MET4634403.1"/>
    </source>
</evidence>
<dbReference type="EMBL" id="JBEPSM010000001">
    <property type="protein sequence ID" value="MET4634403.1"/>
    <property type="molecule type" value="Genomic_DNA"/>
</dbReference>
<organism evidence="1 2">
    <name type="scientific">Kaistia defluvii</name>
    <dbReference type="NCBI Taxonomy" id="410841"/>
    <lineage>
        <taxon>Bacteria</taxon>
        <taxon>Pseudomonadati</taxon>
        <taxon>Pseudomonadota</taxon>
        <taxon>Alphaproteobacteria</taxon>
        <taxon>Hyphomicrobiales</taxon>
        <taxon>Kaistiaceae</taxon>
        <taxon>Kaistia</taxon>
    </lineage>
</organism>